<dbReference type="CDD" id="cd06260">
    <property type="entry name" value="DUF820-like"/>
    <property type="match status" value="1"/>
</dbReference>
<feature type="domain" description="Putative restriction endonuclease" evidence="1">
    <location>
        <begin position="14"/>
        <end position="113"/>
    </location>
</feature>
<dbReference type="PANTHER" id="PTHR34107">
    <property type="entry name" value="SLL0198 PROTEIN-RELATED"/>
    <property type="match status" value="1"/>
</dbReference>
<sequence length="121" mass="13520">MRLAAKNKAVTTVLQPAICVVCDLNKLDDRGCIGAPDIVVEILSPGNNSKELKNKFEVYEENGVQEYRIIHPEEKTFMAYILDGQGRYQPTALKTIGDHITTPVLPGFVLDLEKTFDYYTG</sequence>
<keyword evidence="3" id="KW-1185">Reference proteome</keyword>
<dbReference type="Proteomes" id="UP000198757">
    <property type="component" value="Unassembled WGS sequence"/>
</dbReference>
<proteinExistence type="predicted"/>
<evidence type="ECO:0000259" key="1">
    <source>
        <dbReference type="Pfam" id="PF05685"/>
    </source>
</evidence>
<dbReference type="GO" id="GO:0004519">
    <property type="term" value="F:endonuclease activity"/>
    <property type="evidence" value="ECO:0007669"/>
    <property type="project" value="UniProtKB-KW"/>
</dbReference>
<dbReference type="RefSeq" id="WP_218127778.1">
    <property type="nucleotide sequence ID" value="NZ_FMZO01000011.1"/>
</dbReference>
<dbReference type="Gene3D" id="3.90.1570.10">
    <property type="entry name" value="tt1808, chain A"/>
    <property type="match status" value="1"/>
</dbReference>
<reference evidence="3" key="1">
    <citation type="submission" date="2016-10" db="EMBL/GenBank/DDBJ databases">
        <authorList>
            <person name="Varghese N."/>
            <person name="Submissions S."/>
        </authorList>
    </citation>
    <scope>NUCLEOTIDE SEQUENCE [LARGE SCALE GENOMIC DNA]</scope>
    <source>
        <strain evidence="3">DSM 25811 / CCM 8410 / LMG 26954 / E90</strain>
    </source>
</reference>
<accession>A0A1G6WGN4</accession>
<gene>
    <name evidence="2" type="ORF">SAMN04487894_111127</name>
</gene>
<name>A0A1G6WGN4_NIADE</name>
<keyword evidence="2" id="KW-0540">Nuclease</keyword>
<organism evidence="2 3">
    <name type="scientific">Niabella drilacis (strain DSM 25811 / CCM 8410 / CCUG 62505 / LMG 26954 / E90)</name>
    <dbReference type="NCBI Taxonomy" id="1285928"/>
    <lineage>
        <taxon>Bacteria</taxon>
        <taxon>Pseudomonadati</taxon>
        <taxon>Bacteroidota</taxon>
        <taxon>Chitinophagia</taxon>
        <taxon>Chitinophagales</taxon>
        <taxon>Chitinophagaceae</taxon>
        <taxon>Niabella</taxon>
    </lineage>
</organism>
<dbReference type="EMBL" id="FMZO01000011">
    <property type="protein sequence ID" value="SDD65110.1"/>
    <property type="molecule type" value="Genomic_DNA"/>
</dbReference>
<dbReference type="AlphaFoldDB" id="A0A1G6WGN4"/>
<evidence type="ECO:0000313" key="2">
    <source>
        <dbReference type="EMBL" id="SDD65110.1"/>
    </source>
</evidence>
<dbReference type="InterPro" id="IPR012296">
    <property type="entry name" value="Nuclease_put_TT1808"/>
</dbReference>
<dbReference type="Pfam" id="PF05685">
    <property type="entry name" value="Uma2"/>
    <property type="match status" value="1"/>
</dbReference>
<dbReference type="InterPro" id="IPR011335">
    <property type="entry name" value="Restrct_endonuc-II-like"/>
</dbReference>
<keyword evidence="2" id="KW-0255">Endonuclease</keyword>
<dbReference type="SUPFAM" id="SSF52980">
    <property type="entry name" value="Restriction endonuclease-like"/>
    <property type="match status" value="1"/>
</dbReference>
<dbReference type="InterPro" id="IPR008538">
    <property type="entry name" value="Uma2"/>
</dbReference>
<dbReference type="STRING" id="1285928.SAMN04487894_111127"/>
<evidence type="ECO:0000313" key="3">
    <source>
        <dbReference type="Proteomes" id="UP000198757"/>
    </source>
</evidence>
<protein>
    <submittedName>
        <fullName evidence="2">Putative restriction endonuclease</fullName>
    </submittedName>
</protein>
<dbReference type="PANTHER" id="PTHR34107:SF4">
    <property type="entry name" value="SLL1222 PROTEIN"/>
    <property type="match status" value="1"/>
</dbReference>
<keyword evidence="2" id="KW-0378">Hydrolase</keyword>